<evidence type="ECO:0000259" key="13">
    <source>
        <dbReference type="PROSITE" id="PS50873"/>
    </source>
</evidence>
<feature type="binding site" evidence="9">
    <location>
        <position position="145"/>
    </location>
    <ligand>
        <name>Ca(2+)</name>
        <dbReference type="ChEBI" id="CHEBI:29108"/>
        <label>1</label>
    </ligand>
</feature>
<evidence type="ECO:0000256" key="3">
    <source>
        <dbReference type="ARBA" id="ARBA00022617"/>
    </source>
</evidence>
<keyword evidence="5 12" id="KW-0560">Oxidoreductase</keyword>
<feature type="disulfide bond" evidence="11">
    <location>
        <begin position="98"/>
        <end position="350"/>
    </location>
</feature>
<evidence type="ECO:0000256" key="6">
    <source>
        <dbReference type="ARBA" id="ARBA00023004"/>
    </source>
</evidence>
<dbReference type="PRINTS" id="PR00458">
    <property type="entry name" value="PEROXIDASE"/>
</dbReference>
<dbReference type="InterPro" id="IPR002016">
    <property type="entry name" value="Haem_peroxidase"/>
</dbReference>
<dbReference type="PANTHER" id="PTHR31356">
    <property type="entry name" value="THYLAKOID LUMENAL 29 KDA PROTEIN, CHLOROPLASTIC-RELATED"/>
    <property type="match status" value="1"/>
</dbReference>
<dbReference type="InterPro" id="IPR019794">
    <property type="entry name" value="Peroxidases_AS"/>
</dbReference>
<evidence type="ECO:0000256" key="1">
    <source>
        <dbReference type="ARBA" id="ARBA00006089"/>
    </source>
</evidence>
<feature type="binding site" evidence="9">
    <location>
        <position position="281"/>
    </location>
    <ligand>
        <name>Ca(2+)</name>
        <dbReference type="ChEBI" id="CHEBI:29108"/>
        <label>2</label>
    </ligand>
</feature>
<dbReference type="Gene3D" id="1.10.420.10">
    <property type="entry name" value="Peroxidase, domain 2"/>
    <property type="match status" value="1"/>
</dbReference>
<feature type="binding site" evidence="9">
    <location>
        <position position="257"/>
    </location>
    <ligand>
        <name>Ca(2+)</name>
        <dbReference type="ChEBI" id="CHEBI:29108"/>
        <label>2</label>
    </ligand>
</feature>
<feature type="binding site" evidence="9">
    <location>
        <position position="276"/>
    </location>
    <ligand>
        <name>Ca(2+)</name>
        <dbReference type="ChEBI" id="CHEBI:29108"/>
        <label>2</label>
    </ligand>
</feature>
<keyword evidence="11" id="KW-1015">Disulfide bond</keyword>
<dbReference type="GO" id="GO:0046872">
    <property type="term" value="F:metal ion binding"/>
    <property type="evidence" value="ECO:0007669"/>
    <property type="project" value="UniProtKB-UniRule"/>
</dbReference>
<dbReference type="GO" id="GO:0000302">
    <property type="term" value="P:response to reactive oxygen species"/>
    <property type="evidence" value="ECO:0007669"/>
    <property type="project" value="TreeGrafter"/>
</dbReference>
<evidence type="ECO:0000256" key="8">
    <source>
        <dbReference type="PIRSR" id="PIRSR601621-1"/>
    </source>
</evidence>
<comment type="caution">
    <text evidence="14">The sequence shown here is derived from an EMBL/GenBank/DDBJ whole genome shotgun (WGS) entry which is preliminary data.</text>
</comment>
<evidence type="ECO:0000256" key="12">
    <source>
        <dbReference type="RuleBase" id="RU363051"/>
    </source>
</evidence>
<keyword evidence="9 12" id="KW-0106">Calcium</keyword>
<evidence type="ECO:0000256" key="7">
    <source>
        <dbReference type="ARBA" id="ARBA00023180"/>
    </source>
</evidence>
<proteinExistence type="inferred from homology"/>
<evidence type="ECO:0000256" key="11">
    <source>
        <dbReference type="PIRSR" id="PIRSR601621-4"/>
    </source>
</evidence>
<dbReference type="InterPro" id="IPR010255">
    <property type="entry name" value="Haem_peroxidase_sf"/>
</dbReference>
<feature type="binding site" description="axial binding residue" evidence="9">
    <location>
        <position position="256"/>
    </location>
    <ligand>
        <name>heme b</name>
        <dbReference type="ChEBI" id="CHEBI:60344"/>
    </ligand>
    <ligandPart>
        <name>Fe</name>
        <dbReference type="ChEBI" id="CHEBI:18248"/>
    </ligandPart>
</feature>
<dbReference type="Gene3D" id="1.10.520.10">
    <property type="match status" value="1"/>
</dbReference>
<dbReference type="InterPro" id="IPR001621">
    <property type="entry name" value="Ligninase"/>
</dbReference>
<dbReference type="EMBL" id="QAPG01000834">
    <property type="protein sequence ID" value="TDZ28537.1"/>
    <property type="molecule type" value="Genomic_DNA"/>
</dbReference>
<gene>
    <name evidence="14" type="primary">vpl1-0</name>
    <name evidence="14" type="ORF">C8035_v007421</name>
</gene>
<dbReference type="PROSITE" id="PS00436">
    <property type="entry name" value="PEROXIDASE_2"/>
    <property type="match status" value="1"/>
</dbReference>
<keyword evidence="6 9" id="KW-0408">Iron</keyword>
<name>A0A4R8PS62_9PEZI</name>
<evidence type="ECO:0000256" key="4">
    <source>
        <dbReference type="ARBA" id="ARBA00022723"/>
    </source>
</evidence>
<accession>A0A4R8PS62</accession>
<feature type="binding site" evidence="9">
    <location>
        <position position="132"/>
    </location>
    <ligand>
        <name>Ca(2+)</name>
        <dbReference type="ChEBI" id="CHEBI:29108"/>
        <label>1</label>
    </ligand>
</feature>
<feature type="binding site" evidence="9">
    <location>
        <position position="274"/>
    </location>
    <ligand>
        <name>Ca(2+)</name>
        <dbReference type="ChEBI" id="CHEBI:29108"/>
        <label>2</label>
    </ligand>
</feature>
<dbReference type="Proteomes" id="UP000295083">
    <property type="component" value="Unassembled WGS sequence"/>
</dbReference>
<keyword evidence="2 12" id="KW-0575">Peroxidase</keyword>
<keyword evidence="15" id="KW-1185">Reference proteome</keyword>
<keyword evidence="7" id="KW-0325">Glycoprotein</keyword>
<organism evidence="14 15">
    <name type="scientific">Colletotrichum spinosum</name>
    <dbReference type="NCBI Taxonomy" id="1347390"/>
    <lineage>
        <taxon>Eukaryota</taxon>
        <taxon>Fungi</taxon>
        <taxon>Dikarya</taxon>
        <taxon>Ascomycota</taxon>
        <taxon>Pezizomycotina</taxon>
        <taxon>Sordariomycetes</taxon>
        <taxon>Hypocreomycetidae</taxon>
        <taxon>Glomerellales</taxon>
        <taxon>Glomerellaceae</taxon>
        <taxon>Colletotrichum</taxon>
        <taxon>Colletotrichum orbiculare species complex</taxon>
    </lineage>
</organism>
<evidence type="ECO:0000256" key="2">
    <source>
        <dbReference type="ARBA" id="ARBA00022559"/>
    </source>
</evidence>
<dbReference type="SUPFAM" id="SSF48113">
    <property type="entry name" value="Heme-dependent peroxidases"/>
    <property type="match status" value="1"/>
</dbReference>
<feature type="chain" id="PRO_5021042328" description="Peroxidase" evidence="12">
    <location>
        <begin position="22"/>
        <end position="359"/>
    </location>
</feature>
<comment type="cofactor">
    <cofactor evidence="9">
        <name>heme b</name>
        <dbReference type="ChEBI" id="CHEBI:60344"/>
    </cofactor>
    <text evidence="9">Binds 1 heme b (iron(II)-protoporphyrin IX) group per subunit.</text>
</comment>
<keyword evidence="3 9" id="KW-0349">Heme</keyword>
<evidence type="ECO:0000256" key="10">
    <source>
        <dbReference type="PIRSR" id="PIRSR601621-3"/>
    </source>
</evidence>
<dbReference type="GO" id="GO:0020037">
    <property type="term" value="F:heme binding"/>
    <property type="evidence" value="ECO:0007669"/>
    <property type="project" value="UniProtKB-UniRule"/>
</dbReference>
<comment type="cofactor">
    <cofactor evidence="9 12">
        <name>Ca(2+)</name>
        <dbReference type="ChEBI" id="CHEBI:29108"/>
    </cofactor>
    <text evidence="9 12">Binds 2 calcium ions per subunit.</text>
</comment>
<feature type="binding site" evidence="9">
    <location>
        <position position="147"/>
    </location>
    <ligand>
        <name>Ca(2+)</name>
        <dbReference type="ChEBI" id="CHEBI:29108"/>
        <label>1</label>
    </ligand>
</feature>
<feature type="active site" description="Proton acceptor" evidence="8">
    <location>
        <position position="131"/>
    </location>
</feature>
<protein>
    <recommendedName>
        <fullName evidence="12">Peroxidase</fullName>
        <ecNumber evidence="12">1.11.1.-</ecNumber>
    </recommendedName>
</protein>
<evidence type="ECO:0000313" key="14">
    <source>
        <dbReference type="EMBL" id="TDZ28537.1"/>
    </source>
</evidence>
<comment type="similarity">
    <text evidence="1 12">Belongs to the peroxidase family. Ligninase subfamily.</text>
</comment>
<reference evidence="14 15" key="1">
    <citation type="submission" date="2018-11" db="EMBL/GenBank/DDBJ databases">
        <title>Genome sequence and assembly of Colletotrichum spinosum.</title>
        <authorList>
            <person name="Gan P."/>
            <person name="Shirasu K."/>
        </authorList>
    </citation>
    <scope>NUCLEOTIDE SEQUENCE [LARGE SCALE GENOMIC DNA]</scope>
    <source>
        <strain evidence="14 15">CBS 515.97</strain>
    </source>
</reference>
<evidence type="ECO:0000313" key="15">
    <source>
        <dbReference type="Proteomes" id="UP000295083"/>
    </source>
</evidence>
<dbReference type="Pfam" id="PF00141">
    <property type="entry name" value="peroxidase"/>
    <property type="match status" value="1"/>
</dbReference>
<dbReference type="GO" id="GO:0034599">
    <property type="term" value="P:cellular response to oxidative stress"/>
    <property type="evidence" value="ECO:0007669"/>
    <property type="project" value="InterPro"/>
</dbReference>
<feature type="domain" description="Plant heme peroxidase family profile" evidence="13">
    <location>
        <begin position="122"/>
        <end position="359"/>
    </location>
</feature>
<dbReference type="PANTHER" id="PTHR31356:SF66">
    <property type="entry name" value="CATALASE-PEROXIDASE"/>
    <property type="match status" value="1"/>
</dbReference>
<dbReference type="PRINTS" id="PR00462">
    <property type="entry name" value="LIGNINASE"/>
</dbReference>
<dbReference type="EC" id="1.11.1.-" evidence="12"/>
<dbReference type="InterPro" id="IPR044831">
    <property type="entry name" value="Ccp1-like"/>
</dbReference>
<keyword evidence="12" id="KW-0732">Signal</keyword>
<feature type="disulfide bond" evidence="11">
    <location>
        <begin position="118"/>
        <end position="201"/>
    </location>
</feature>
<feature type="site" description="Transition state stabilizer" evidence="10">
    <location>
        <position position="127"/>
    </location>
</feature>
<keyword evidence="4 9" id="KW-0479">Metal-binding</keyword>
<evidence type="ECO:0000256" key="5">
    <source>
        <dbReference type="ARBA" id="ARBA00023002"/>
    </source>
</evidence>
<dbReference type="GO" id="GO:0042744">
    <property type="term" value="P:hydrogen peroxide catabolic process"/>
    <property type="evidence" value="ECO:0007669"/>
    <property type="project" value="TreeGrafter"/>
</dbReference>
<feature type="binding site" evidence="9">
    <location>
        <position position="149"/>
    </location>
    <ligand>
        <name>Ca(2+)</name>
        <dbReference type="ChEBI" id="CHEBI:29108"/>
        <label>1</label>
    </ligand>
</feature>
<evidence type="ECO:0000256" key="9">
    <source>
        <dbReference type="PIRSR" id="PIRSR601621-2"/>
    </source>
</evidence>
<dbReference type="PROSITE" id="PS50873">
    <property type="entry name" value="PEROXIDASE_4"/>
    <property type="match status" value="1"/>
</dbReference>
<feature type="signal peptide" evidence="12">
    <location>
        <begin position="1"/>
        <end position="21"/>
    </location>
</feature>
<dbReference type="AlphaFoldDB" id="A0A4R8PS62"/>
<sequence length="359" mass="37529">MYKPLHATAILLSALAATSSAYPGWSSVDMMTQLHARASDTSTEALGDLSDLSDSSLTPVGKAIKAMLTSASATATSDEKYGGDVPELGSKECAADKCCVYQHFGAELAGLFVNGDGCTDPARASIRLGFHDAAGWSKATGPGGGADGSLVLAPEEIGRPLNDGLEEIVGQMKKWFAKYSEFGAGMADMIQFAANAGTVLCPGGPRVVTLVGRRDSSEAAPDGLLPDVNDPADKLVGLFVNKTISPPGLAALIGAHTASRQRTVDASRANAPQDSTPGVWDTLYYQQTLNGAPEEVFTFKSDTVLSKDSRTGPAFQAFADGQPLWAAAYAREYLRLSLLGVENINDLTDCTKALPFKGN</sequence>
<dbReference type="GO" id="GO:0004601">
    <property type="term" value="F:peroxidase activity"/>
    <property type="evidence" value="ECO:0007669"/>
    <property type="project" value="UniProtKB-KW"/>
</dbReference>